<feature type="transmembrane region" description="Helical" evidence="6">
    <location>
        <begin position="139"/>
        <end position="161"/>
    </location>
</feature>
<name>J9DPY2_EDHAE</name>
<evidence type="ECO:0000256" key="4">
    <source>
        <dbReference type="ARBA" id="ARBA00022989"/>
    </source>
</evidence>
<dbReference type="PANTHER" id="PTHR21236">
    <property type="entry name" value="GOLGI MEMBRANE PROTEIN YIP1"/>
    <property type="match status" value="1"/>
</dbReference>
<evidence type="ECO:0000313" key="8">
    <source>
        <dbReference type="EMBL" id="EJW04605.1"/>
    </source>
</evidence>
<comment type="subcellular location">
    <subcellularLocation>
        <location evidence="6">Golgi apparatus membrane</location>
        <topology evidence="6">Multi-pass membrane protein</topology>
    </subcellularLocation>
    <subcellularLocation>
        <location evidence="1">Membrane</location>
        <topology evidence="1">Multi-pass membrane protein</topology>
    </subcellularLocation>
</comment>
<dbReference type="PANTHER" id="PTHR21236:SF2">
    <property type="entry name" value="PROTEIN YIPF"/>
    <property type="match status" value="1"/>
</dbReference>
<dbReference type="FunCoup" id="J9DPY2">
    <property type="interactions" value="208"/>
</dbReference>
<reference evidence="8 9" key="1">
    <citation type="submission" date="2011-08" db="EMBL/GenBank/DDBJ databases">
        <authorList>
            <person name="Liu Z.J."/>
            <person name="Shi F.L."/>
            <person name="Lu J.Q."/>
            <person name="Li M."/>
            <person name="Wang Z.L."/>
        </authorList>
    </citation>
    <scope>NUCLEOTIDE SEQUENCE [LARGE SCALE GENOMIC DNA]</scope>
    <source>
        <strain evidence="8 9">USNM 41457</strain>
    </source>
</reference>
<comment type="caution">
    <text evidence="6">Lacks conserved residue(s) required for the propagation of feature annotation.</text>
</comment>
<dbReference type="Proteomes" id="UP000003163">
    <property type="component" value="Unassembled WGS sequence"/>
</dbReference>
<evidence type="ECO:0000256" key="5">
    <source>
        <dbReference type="ARBA" id="ARBA00023136"/>
    </source>
</evidence>
<dbReference type="AlphaFoldDB" id="J9DPY2"/>
<dbReference type="OrthoDB" id="440385at2759"/>
<evidence type="ECO:0000256" key="2">
    <source>
        <dbReference type="ARBA" id="ARBA00010596"/>
    </source>
</evidence>
<evidence type="ECO:0000256" key="6">
    <source>
        <dbReference type="RuleBase" id="RU361264"/>
    </source>
</evidence>
<dbReference type="Pfam" id="PF04893">
    <property type="entry name" value="Yip1"/>
    <property type="match status" value="1"/>
</dbReference>
<dbReference type="InterPro" id="IPR045231">
    <property type="entry name" value="Yip1/4-like"/>
</dbReference>
<protein>
    <recommendedName>
        <fullName evidence="6">Protein YIP</fullName>
    </recommendedName>
</protein>
<keyword evidence="5 6" id="KW-0472">Membrane</keyword>
<keyword evidence="4 6" id="KW-1133">Transmembrane helix</keyword>
<evidence type="ECO:0000259" key="7">
    <source>
        <dbReference type="Pfam" id="PF04893"/>
    </source>
</evidence>
<dbReference type="EMBL" id="AFBI03000016">
    <property type="protein sequence ID" value="EJW04605.1"/>
    <property type="molecule type" value="Genomic_DNA"/>
</dbReference>
<dbReference type="InParanoid" id="J9DPY2"/>
<comment type="caution">
    <text evidence="8">The sequence shown here is derived from an EMBL/GenBank/DDBJ whole genome shotgun (WGS) entry which is preliminary data.</text>
</comment>
<feature type="transmembrane region" description="Helical" evidence="6">
    <location>
        <begin position="168"/>
        <end position="186"/>
    </location>
</feature>
<organism evidence="8 9">
    <name type="scientific">Edhazardia aedis (strain USNM 41457)</name>
    <name type="common">Microsporidian parasite</name>
    <dbReference type="NCBI Taxonomy" id="1003232"/>
    <lineage>
        <taxon>Eukaryota</taxon>
        <taxon>Fungi</taxon>
        <taxon>Fungi incertae sedis</taxon>
        <taxon>Microsporidia</taxon>
        <taxon>Edhazardia</taxon>
    </lineage>
</organism>
<dbReference type="GO" id="GO:0000139">
    <property type="term" value="C:Golgi membrane"/>
    <property type="evidence" value="ECO:0007669"/>
    <property type="project" value="UniProtKB-SubCell"/>
</dbReference>
<gene>
    <name evidence="8" type="ORF">EDEG_01189</name>
</gene>
<evidence type="ECO:0000313" key="9">
    <source>
        <dbReference type="Proteomes" id="UP000003163"/>
    </source>
</evidence>
<feature type="transmembrane region" description="Helical" evidence="6">
    <location>
        <begin position="82"/>
        <end position="101"/>
    </location>
</feature>
<reference evidence="9" key="2">
    <citation type="submission" date="2015-07" db="EMBL/GenBank/DDBJ databases">
        <title>Contrasting host-pathogen interactions and genome evolution in two generalist and specialist microsporidian pathogens of mosquitoes.</title>
        <authorList>
            <consortium name="The Broad Institute Genomics Platform"/>
            <consortium name="The Broad Institute Genome Sequencing Center for Infectious Disease"/>
            <person name="Cuomo C.A."/>
            <person name="Sanscrainte N.D."/>
            <person name="Goldberg J.M."/>
            <person name="Heiman D."/>
            <person name="Young S."/>
            <person name="Zeng Q."/>
            <person name="Becnel J.J."/>
            <person name="Birren B.W."/>
        </authorList>
    </citation>
    <scope>NUCLEOTIDE SEQUENCE [LARGE SCALE GENOMIC DNA]</scope>
    <source>
        <strain evidence="9">USNM 41457</strain>
    </source>
</reference>
<dbReference type="GO" id="GO:0006888">
    <property type="term" value="P:endoplasmic reticulum to Golgi vesicle-mediated transport"/>
    <property type="evidence" value="ECO:0007669"/>
    <property type="project" value="InterPro"/>
</dbReference>
<dbReference type="STRING" id="1003232.J9DPY2"/>
<dbReference type="OMA" id="HIRAKSM"/>
<keyword evidence="3 6" id="KW-0812">Transmembrane</keyword>
<dbReference type="GO" id="GO:0048280">
    <property type="term" value="P:vesicle fusion with Golgi apparatus"/>
    <property type="evidence" value="ECO:0007669"/>
    <property type="project" value="TreeGrafter"/>
</dbReference>
<feature type="transmembrane region" description="Helical" evidence="6">
    <location>
        <begin position="113"/>
        <end position="133"/>
    </location>
</feature>
<evidence type="ECO:0000256" key="1">
    <source>
        <dbReference type="ARBA" id="ARBA00004141"/>
    </source>
</evidence>
<evidence type="ECO:0000256" key="3">
    <source>
        <dbReference type="ARBA" id="ARBA00022692"/>
    </source>
</evidence>
<dbReference type="VEuPathDB" id="MicrosporidiaDB:EDEG_01189"/>
<feature type="domain" description="Yip1" evidence="7">
    <location>
        <begin position="55"/>
        <end position="186"/>
    </location>
</feature>
<dbReference type="HOGENOM" id="CLU_074741_4_2_1"/>
<dbReference type="GO" id="GO:0005802">
    <property type="term" value="C:trans-Golgi network"/>
    <property type="evidence" value="ECO:0007669"/>
    <property type="project" value="TreeGrafter"/>
</dbReference>
<sequence length="187" mass="21505">MNDFQDVYIDRIDIKSALTGRLPNDPPLLQELGIDFTAIKNETKLILNPNANFEKSDITGPLIFMFFYALCLFANGKMHFGYVYFITLSSNLLIYFLLNVIKTTQKGVEFVKCFSILGYSFVPVMGFAFINIILAPFKYILGIFAAFWSCYVASIVFCRYLEMEDKKFIIGYPILLVYICYVLLVVF</sequence>
<dbReference type="InterPro" id="IPR006977">
    <property type="entry name" value="Yip1_dom"/>
</dbReference>
<proteinExistence type="inferred from homology"/>
<comment type="similarity">
    <text evidence="2 6">Belongs to the YIP1 family.</text>
</comment>
<keyword evidence="9" id="KW-1185">Reference proteome</keyword>
<accession>J9DPY2</accession>